<dbReference type="SUPFAM" id="SSF57701">
    <property type="entry name" value="Zn2/Cys6 DNA-binding domain"/>
    <property type="match status" value="1"/>
</dbReference>
<dbReference type="AlphaFoldDB" id="A0A8K0VZ14"/>
<evidence type="ECO:0000256" key="1">
    <source>
        <dbReference type="SAM" id="MobiDB-lite"/>
    </source>
</evidence>
<dbReference type="EMBL" id="JAGMVJ010000009">
    <property type="protein sequence ID" value="KAH7087480.1"/>
    <property type="molecule type" value="Genomic_DNA"/>
</dbReference>
<protein>
    <recommendedName>
        <fullName evidence="4">Zn(2)-C6 fungal-type domain-containing protein</fullName>
    </recommendedName>
</protein>
<feature type="compositionally biased region" description="Polar residues" evidence="1">
    <location>
        <begin position="57"/>
        <end position="78"/>
    </location>
</feature>
<reference evidence="2" key="1">
    <citation type="journal article" date="2021" name="Nat. Commun.">
        <title>Genetic determinants of endophytism in the Arabidopsis root mycobiome.</title>
        <authorList>
            <person name="Mesny F."/>
            <person name="Miyauchi S."/>
            <person name="Thiergart T."/>
            <person name="Pickel B."/>
            <person name="Atanasova L."/>
            <person name="Karlsson M."/>
            <person name="Huettel B."/>
            <person name="Barry K.W."/>
            <person name="Haridas S."/>
            <person name="Chen C."/>
            <person name="Bauer D."/>
            <person name="Andreopoulos W."/>
            <person name="Pangilinan J."/>
            <person name="LaButti K."/>
            <person name="Riley R."/>
            <person name="Lipzen A."/>
            <person name="Clum A."/>
            <person name="Drula E."/>
            <person name="Henrissat B."/>
            <person name="Kohler A."/>
            <person name="Grigoriev I.V."/>
            <person name="Martin F.M."/>
            <person name="Hacquard S."/>
        </authorList>
    </citation>
    <scope>NUCLEOTIDE SEQUENCE</scope>
    <source>
        <strain evidence="2">MPI-SDFR-AT-0120</strain>
    </source>
</reference>
<organism evidence="2 3">
    <name type="scientific">Paraphoma chrysanthemicola</name>
    <dbReference type="NCBI Taxonomy" id="798071"/>
    <lineage>
        <taxon>Eukaryota</taxon>
        <taxon>Fungi</taxon>
        <taxon>Dikarya</taxon>
        <taxon>Ascomycota</taxon>
        <taxon>Pezizomycotina</taxon>
        <taxon>Dothideomycetes</taxon>
        <taxon>Pleosporomycetidae</taxon>
        <taxon>Pleosporales</taxon>
        <taxon>Pleosporineae</taxon>
        <taxon>Phaeosphaeriaceae</taxon>
        <taxon>Paraphoma</taxon>
    </lineage>
</organism>
<keyword evidence="3" id="KW-1185">Reference proteome</keyword>
<evidence type="ECO:0000313" key="2">
    <source>
        <dbReference type="EMBL" id="KAH7087480.1"/>
    </source>
</evidence>
<sequence>MAKSTLQISSCIELDSMSDLGKVKGWLKELRLANGENDVLEQLREESAPVTPPRKPQTYQQVEKISPTDTSFSGNTIFDTPARGGCEPESPCATRRFRDDSSEVTSVDSADDERHWNIEEKVSETLPKPVFRPTRLCHKGFNSYEPTINSSKDEHEALPSVTAPRALRPRDPNSPRIVNILSCLQCTSAGLSCSRTTPSCTRCIRNKTPDTCLLLRHRYLHEINHTDDKNCTRPVLLKVKDEGESTWQNKLAVAEAMKEAWNEQQDRLNWVLPRVDSEVRGSWRAEGRVEGTRKWPSEGVGRVVFEELVVVEEGVVI</sequence>
<feature type="region of interest" description="Disordered" evidence="1">
    <location>
        <begin position="43"/>
        <end position="112"/>
    </location>
</feature>
<dbReference type="GO" id="GO:0000981">
    <property type="term" value="F:DNA-binding transcription factor activity, RNA polymerase II-specific"/>
    <property type="evidence" value="ECO:0007669"/>
    <property type="project" value="InterPro"/>
</dbReference>
<dbReference type="GO" id="GO:0008270">
    <property type="term" value="F:zinc ion binding"/>
    <property type="evidence" value="ECO:0007669"/>
    <property type="project" value="InterPro"/>
</dbReference>
<dbReference type="InterPro" id="IPR036864">
    <property type="entry name" value="Zn2-C6_fun-type_DNA-bd_sf"/>
</dbReference>
<proteinExistence type="predicted"/>
<evidence type="ECO:0008006" key="4">
    <source>
        <dbReference type="Google" id="ProtNLM"/>
    </source>
</evidence>
<gene>
    <name evidence="2" type="ORF">FB567DRAFT_443162</name>
</gene>
<accession>A0A8K0VZ14</accession>
<evidence type="ECO:0000313" key="3">
    <source>
        <dbReference type="Proteomes" id="UP000813461"/>
    </source>
</evidence>
<name>A0A8K0VZ14_9PLEO</name>
<comment type="caution">
    <text evidence="2">The sequence shown here is derived from an EMBL/GenBank/DDBJ whole genome shotgun (WGS) entry which is preliminary data.</text>
</comment>
<feature type="region of interest" description="Disordered" evidence="1">
    <location>
        <begin position="148"/>
        <end position="172"/>
    </location>
</feature>
<dbReference type="Proteomes" id="UP000813461">
    <property type="component" value="Unassembled WGS sequence"/>
</dbReference>
<dbReference type="OrthoDB" id="3932796at2759"/>